<keyword evidence="3" id="KW-1185">Reference proteome</keyword>
<feature type="compositionally biased region" description="Pro residues" evidence="1">
    <location>
        <begin position="136"/>
        <end position="146"/>
    </location>
</feature>
<accession>A0ABP9Q196</accession>
<protein>
    <recommendedName>
        <fullName evidence="4">PE domain-containing protein</fullName>
    </recommendedName>
</protein>
<evidence type="ECO:0000256" key="1">
    <source>
        <dbReference type="SAM" id="MobiDB-lite"/>
    </source>
</evidence>
<evidence type="ECO:0008006" key="4">
    <source>
        <dbReference type="Google" id="ProtNLM"/>
    </source>
</evidence>
<proteinExistence type="predicted"/>
<evidence type="ECO:0000313" key="2">
    <source>
        <dbReference type="EMBL" id="GAA5154837.1"/>
    </source>
</evidence>
<comment type="caution">
    <text evidence="2">The sequence shown here is derived from an EMBL/GenBank/DDBJ whole genome shotgun (WGS) entry which is preliminary data.</text>
</comment>
<reference evidence="3" key="1">
    <citation type="journal article" date="2019" name="Int. J. Syst. Evol. Microbiol.">
        <title>The Global Catalogue of Microorganisms (GCM) 10K type strain sequencing project: providing services to taxonomists for standard genome sequencing and annotation.</title>
        <authorList>
            <consortium name="The Broad Institute Genomics Platform"/>
            <consortium name="The Broad Institute Genome Sequencing Center for Infectious Disease"/>
            <person name="Wu L."/>
            <person name="Ma J."/>
        </authorList>
    </citation>
    <scope>NUCLEOTIDE SEQUENCE [LARGE SCALE GENOMIC DNA]</scope>
    <source>
        <strain evidence="3">JCM 18303</strain>
    </source>
</reference>
<organism evidence="2 3">
    <name type="scientific">Pseudonocardia eucalypti</name>
    <dbReference type="NCBI Taxonomy" id="648755"/>
    <lineage>
        <taxon>Bacteria</taxon>
        <taxon>Bacillati</taxon>
        <taxon>Actinomycetota</taxon>
        <taxon>Actinomycetes</taxon>
        <taxon>Pseudonocardiales</taxon>
        <taxon>Pseudonocardiaceae</taxon>
        <taxon>Pseudonocardia</taxon>
    </lineage>
</organism>
<dbReference type="EMBL" id="BAABJP010000008">
    <property type="protein sequence ID" value="GAA5154837.1"/>
    <property type="molecule type" value="Genomic_DNA"/>
</dbReference>
<sequence>MSRPGDVQSSLVNDVQANLSGMRVTPENVLQIRNALLAESMLMAEKVRVARQESVVGEPGLDPVSIDLAPQFNTKITGLLDQWQAYVKELQTGAKNLERMAKEYGHGEQQIRDSFSRFQIDNPPPVNPAPLVASPAPTPPQWPFPQLPGTAGPGR</sequence>
<name>A0ABP9Q196_9PSEU</name>
<evidence type="ECO:0000313" key="3">
    <source>
        <dbReference type="Proteomes" id="UP001428817"/>
    </source>
</evidence>
<feature type="region of interest" description="Disordered" evidence="1">
    <location>
        <begin position="118"/>
        <end position="155"/>
    </location>
</feature>
<gene>
    <name evidence="2" type="ORF">GCM10023321_27340</name>
</gene>
<dbReference type="Proteomes" id="UP001428817">
    <property type="component" value="Unassembled WGS sequence"/>
</dbReference>
<dbReference type="RefSeq" id="WP_185061485.1">
    <property type="nucleotide sequence ID" value="NZ_BAABJP010000008.1"/>
</dbReference>